<gene>
    <name evidence="1" type="ORF">K504DRAFT_505933</name>
</gene>
<evidence type="ECO:0000313" key="1">
    <source>
        <dbReference type="EMBL" id="KAF2705525.1"/>
    </source>
</evidence>
<dbReference type="EMBL" id="MU005778">
    <property type="protein sequence ID" value="KAF2705525.1"/>
    <property type="molecule type" value="Genomic_DNA"/>
</dbReference>
<name>A0A6G1JZ36_9PLEO</name>
<dbReference type="Proteomes" id="UP000799428">
    <property type="component" value="Unassembled WGS sequence"/>
</dbReference>
<sequence>MKLTPILIKVPATEGGKATHTYIPSSGLPVLLPQPPSTYAGFGLHQGSRSSAKASFQCPDAVRLLGLIADKPIMLLPRAGSYGGLAGGHYGSRYIYLPQPSRFLHSRYALVEVRPHYITIPVRLANTFKASALETPLASLSLHSSDISCMASRTTQHVPYAHLSPKSEPDNPSIITTSPHLRREHTGYIARRIVPAAHLFRLS</sequence>
<evidence type="ECO:0000313" key="2">
    <source>
        <dbReference type="Proteomes" id="UP000799428"/>
    </source>
</evidence>
<protein>
    <submittedName>
        <fullName evidence="1">Uncharacterized protein</fullName>
    </submittedName>
</protein>
<accession>A0A6G1JZ36</accession>
<reference evidence="1" key="1">
    <citation type="journal article" date="2020" name="Stud. Mycol.">
        <title>101 Dothideomycetes genomes: a test case for predicting lifestyles and emergence of pathogens.</title>
        <authorList>
            <person name="Haridas S."/>
            <person name="Albert R."/>
            <person name="Binder M."/>
            <person name="Bloem J."/>
            <person name="Labutti K."/>
            <person name="Salamov A."/>
            <person name="Andreopoulos B."/>
            <person name="Baker S."/>
            <person name="Barry K."/>
            <person name="Bills G."/>
            <person name="Bluhm B."/>
            <person name="Cannon C."/>
            <person name="Castanera R."/>
            <person name="Culley D."/>
            <person name="Daum C."/>
            <person name="Ezra D."/>
            <person name="Gonzalez J."/>
            <person name="Henrissat B."/>
            <person name="Kuo A."/>
            <person name="Liang C."/>
            <person name="Lipzen A."/>
            <person name="Lutzoni F."/>
            <person name="Magnuson J."/>
            <person name="Mondo S."/>
            <person name="Nolan M."/>
            <person name="Ohm R."/>
            <person name="Pangilinan J."/>
            <person name="Park H.-J."/>
            <person name="Ramirez L."/>
            <person name="Alfaro M."/>
            <person name="Sun H."/>
            <person name="Tritt A."/>
            <person name="Yoshinaga Y."/>
            <person name="Zwiers L.-H."/>
            <person name="Turgeon B."/>
            <person name="Goodwin S."/>
            <person name="Spatafora J."/>
            <person name="Crous P."/>
            <person name="Grigoriev I."/>
        </authorList>
    </citation>
    <scope>NUCLEOTIDE SEQUENCE</scope>
    <source>
        <strain evidence="1">CBS 279.74</strain>
    </source>
</reference>
<proteinExistence type="predicted"/>
<organism evidence="1 2">
    <name type="scientific">Pleomassaria siparia CBS 279.74</name>
    <dbReference type="NCBI Taxonomy" id="1314801"/>
    <lineage>
        <taxon>Eukaryota</taxon>
        <taxon>Fungi</taxon>
        <taxon>Dikarya</taxon>
        <taxon>Ascomycota</taxon>
        <taxon>Pezizomycotina</taxon>
        <taxon>Dothideomycetes</taxon>
        <taxon>Pleosporomycetidae</taxon>
        <taxon>Pleosporales</taxon>
        <taxon>Pleomassariaceae</taxon>
        <taxon>Pleomassaria</taxon>
    </lineage>
</organism>
<dbReference type="AlphaFoldDB" id="A0A6G1JZ36"/>
<keyword evidence="2" id="KW-1185">Reference proteome</keyword>